<dbReference type="InterPro" id="IPR001079">
    <property type="entry name" value="Galectin_CRD"/>
</dbReference>
<keyword evidence="3" id="KW-0677">Repeat</keyword>
<protein>
    <recommendedName>
        <fullName evidence="4">Galectin domain-containing protein</fullName>
    </recommendedName>
</protein>
<evidence type="ECO:0000256" key="1">
    <source>
        <dbReference type="ARBA" id="ARBA00005966"/>
    </source>
</evidence>
<dbReference type="InterPro" id="IPR010482">
    <property type="entry name" value="TECPR1-like_DysF"/>
</dbReference>
<dbReference type="GO" id="GO:0005737">
    <property type="term" value="C:cytoplasm"/>
    <property type="evidence" value="ECO:0007669"/>
    <property type="project" value="UniProtKB-ARBA"/>
</dbReference>
<dbReference type="CDD" id="cd00070">
    <property type="entry name" value="GLECT"/>
    <property type="match status" value="1"/>
</dbReference>
<dbReference type="SMART" id="SM00706">
    <property type="entry name" value="TECPR"/>
    <property type="match status" value="8"/>
</dbReference>
<dbReference type="Pfam" id="PF06462">
    <property type="entry name" value="Hyd_WA"/>
    <property type="match status" value="6"/>
</dbReference>
<dbReference type="SMART" id="SM00694">
    <property type="entry name" value="DysFC"/>
    <property type="match status" value="2"/>
</dbReference>
<evidence type="ECO:0000256" key="3">
    <source>
        <dbReference type="ARBA" id="ARBA00022737"/>
    </source>
</evidence>
<organism evidence="5 6">
    <name type="scientific">Cimex lectularius</name>
    <name type="common">Bed bug</name>
    <name type="synonym">Acanthia lectularia</name>
    <dbReference type="NCBI Taxonomy" id="79782"/>
    <lineage>
        <taxon>Eukaryota</taxon>
        <taxon>Metazoa</taxon>
        <taxon>Ecdysozoa</taxon>
        <taxon>Arthropoda</taxon>
        <taxon>Hexapoda</taxon>
        <taxon>Insecta</taxon>
        <taxon>Pterygota</taxon>
        <taxon>Neoptera</taxon>
        <taxon>Paraneoptera</taxon>
        <taxon>Hemiptera</taxon>
        <taxon>Heteroptera</taxon>
        <taxon>Panheteroptera</taxon>
        <taxon>Cimicomorpha</taxon>
        <taxon>Cimicidae</taxon>
        <taxon>Cimex</taxon>
    </lineage>
</organism>
<evidence type="ECO:0000256" key="2">
    <source>
        <dbReference type="ARBA" id="ARBA00022734"/>
    </source>
</evidence>
<evidence type="ECO:0000313" key="6">
    <source>
        <dbReference type="Proteomes" id="UP000494040"/>
    </source>
</evidence>
<dbReference type="KEGG" id="clec:106664502"/>
<evidence type="ECO:0000313" key="5">
    <source>
        <dbReference type="EnsemblMetazoa" id="XP_014245753.1"/>
    </source>
</evidence>
<accession>A0A8I6RHW6</accession>
<dbReference type="GO" id="GO:0030246">
    <property type="term" value="F:carbohydrate binding"/>
    <property type="evidence" value="ECO:0007669"/>
    <property type="project" value="UniProtKB-KW"/>
</dbReference>
<dbReference type="InterPro" id="IPR009091">
    <property type="entry name" value="RCC1/BLIP-II"/>
</dbReference>
<dbReference type="PANTHER" id="PTHR23250">
    <property type="entry name" value="DYSFERLIN-RELATED"/>
    <property type="match status" value="1"/>
</dbReference>
<keyword evidence="2" id="KW-0430">Lectin</keyword>
<dbReference type="AlphaFoldDB" id="A0A8I6RHW6"/>
<dbReference type="InterPro" id="IPR006614">
    <property type="entry name" value="Peroxin/Ferlin"/>
</dbReference>
<dbReference type="SMART" id="SM00276">
    <property type="entry name" value="GLECT"/>
    <property type="match status" value="1"/>
</dbReference>
<feature type="domain" description="Galectin" evidence="4">
    <location>
        <begin position="746"/>
        <end position="874"/>
    </location>
</feature>
<dbReference type="Pfam" id="PF06398">
    <property type="entry name" value="Pex24p"/>
    <property type="match status" value="2"/>
</dbReference>
<dbReference type="SMART" id="SM00693">
    <property type="entry name" value="DysFN"/>
    <property type="match status" value="2"/>
</dbReference>
<dbReference type="CTD" id="40229"/>
<dbReference type="SUPFAM" id="SSF50985">
    <property type="entry name" value="RCC1/BLIP-II"/>
    <property type="match status" value="1"/>
</dbReference>
<dbReference type="OrthoDB" id="72441at2759"/>
<dbReference type="Gene3D" id="2.60.120.200">
    <property type="match status" value="1"/>
</dbReference>
<proteinExistence type="inferred from homology"/>
<dbReference type="PANTHER" id="PTHR23250:SF1">
    <property type="entry name" value="TECTONIN BETA-PROPELLER REPEAT-CONTAINING PROTEIN 1"/>
    <property type="match status" value="1"/>
</dbReference>
<dbReference type="GeneID" id="106664502"/>
<keyword evidence="6" id="KW-1185">Reference proteome</keyword>
<dbReference type="InterPro" id="IPR013320">
    <property type="entry name" value="ConA-like_dom_sf"/>
</dbReference>
<dbReference type="InterPro" id="IPR051513">
    <property type="entry name" value="Tectonin_beta-prop"/>
</dbReference>
<dbReference type="SUPFAM" id="SSF49899">
    <property type="entry name" value="Concanavalin A-like lectins/glucanases"/>
    <property type="match status" value="1"/>
</dbReference>
<dbReference type="SMART" id="SM00908">
    <property type="entry name" value="Gal-bind_lectin"/>
    <property type="match status" value="1"/>
</dbReference>
<dbReference type="InterPro" id="IPR006624">
    <property type="entry name" value="Beta-propeller_rpt_TECPR"/>
</dbReference>
<dbReference type="Pfam" id="PF00337">
    <property type="entry name" value="Gal-bind_lectin"/>
    <property type="match status" value="1"/>
</dbReference>
<evidence type="ECO:0000259" key="4">
    <source>
        <dbReference type="PROSITE" id="PS51304"/>
    </source>
</evidence>
<sequence length="1269" mass="141510">MPSSMLFAVNNEGRVYGLSTNGRNWREFPYLGLDFKQLSAVPNFLWAVGSDSQIYVHVHGLDIPIRIKEEAFENQRWYPLEGFSSRLLPTDRYHFSSEDGLTERSLEKIRVPSMAWQWDSPWRIETVLNGEPLDHDGWTYAVDFPAIFCSTKQWTSCVRRRKWVRRRKYCAMNSWCAVAPLHHDPTKEPFIDVSVGGQAMVDTSDSSLLVWAVTAQGRVMLRKDVSYTCPEGTRWAVVPTPLGCDVKSISCGATGMVWATLWSGKALIRLGVTPSTPLGETWVEISPPDNLKLSHISVGSNSVWTVSSEKSVWFRKGVKGDCNASAELAKGTGWVEMVGNMSMISVTSDDQVFAVGIDDRSLYFRVGVCPSELTGKRWRSLQAAVQISRASSIASNFNYKSSASLNNSLGSNDKYEWLESRSAPTSLKVKPDWQKPVATSLPASEGSIEEPCFINRGSAEPKQEEQSRKLTAWSPIRSVGSLLGLEANPEIDPHAEWDGVVYPEREGTCEPGWSQADTLWSCVEAGALSLNLENLPNWFVDLNPSTGFEMAPWRGKILNAIKDCHKKTMNGYESIEVAIEMTSCVKSVICRCCIPGEELYDECCLELEWIGNKASTVDTSTVSVFSNDKTITKCQLSMSEIVCMALCSEPGCPRIAIYTLESAEKDIPPLKLQFNGDVDLDDWMAYLSSIHAKLADIEGPPGASSIWATTKLGDVYVFDHSTLQRQQVTGDLYSKELPCKGQEIPWKHLLNNGFPAGSSLVVTGFLPENLDRFSVNLDCGSETTVALHFNPRFSEKIVVRNSMENDTWGTEEKEGHLTLTLGGDFTILILCQADGFKISLNGMVFTYFMHRLEPQNITHVRVVGDVQLHKVVYNSKEVIVPLNEMVWKQMGGHLVMVETCAAGVTWGISADNTPYAYTGGWGGMFLGALQESSAGINQMTDNYSCYVYENQRWNPLNGFTSRGLPTDRPSWSDSTGHHKRYKDTTRLLSRHWQWVSDWAIDFRTPGGVDSDGWQYAVDFSTSYHANKTMTDYVRRRRWVRKCKLTTSGPWVEVGNTKVIDISLQVSTGRDAICVWAVGCNGDALFRMCVSTSNPMGDSWEHILCEQPLISISCGCGNQVWAVTRNGSTYWRFGITTSNPQGDVWESVEPPKGSMVKKVSVARWAVWVLDSDGQLFVRREVTPVFPEGTHWQPISQPGFDIFRDISASGDEVWAITISGTICRRTGVSCDNPAGCSWIRGLSANWEAISVRSYTSKTLPRNSIIPSMTYW</sequence>
<reference evidence="5" key="1">
    <citation type="submission" date="2022-01" db="UniProtKB">
        <authorList>
            <consortium name="EnsemblMetazoa"/>
        </authorList>
    </citation>
    <scope>IDENTIFICATION</scope>
</reference>
<name>A0A8I6RHW6_CIMLE</name>
<dbReference type="EnsemblMetazoa" id="XM_014390267.1">
    <property type="protein sequence ID" value="XP_014245753.1"/>
    <property type="gene ID" value="LOC106664502"/>
</dbReference>
<dbReference type="FunFam" id="2.60.120.200:FF:000124">
    <property type="entry name" value="Galectin-4"/>
    <property type="match status" value="1"/>
</dbReference>
<dbReference type="Proteomes" id="UP000494040">
    <property type="component" value="Unassembled WGS sequence"/>
</dbReference>
<comment type="similarity">
    <text evidence="1">Belongs to the TECPR1 family.</text>
</comment>
<dbReference type="OMA" id="CPMQISR"/>
<dbReference type="GO" id="GO:0098588">
    <property type="term" value="C:bounding membrane of organelle"/>
    <property type="evidence" value="ECO:0007669"/>
    <property type="project" value="UniProtKB-ARBA"/>
</dbReference>
<dbReference type="Pfam" id="PF19193">
    <property type="entry name" value="Tectonin"/>
    <property type="match status" value="1"/>
</dbReference>
<dbReference type="RefSeq" id="XP_014245753.1">
    <property type="nucleotide sequence ID" value="XM_014390267.1"/>
</dbReference>
<dbReference type="PROSITE" id="PS51304">
    <property type="entry name" value="GALECTIN"/>
    <property type="match status" value="1"/>
</dbReference>